<evidence type="ECO:0000259" key="1">
    <source>
        <dbReference type="Pfam" id="PF01593"/>
    </source>
</evidence>
<reference evidence="2 3" key="1">
    <citation type="submission" date="2014-02" db="EMBL/GenBank/DDBJ databases">
        <authorList>
            <person name="Chen C."/>
            <person name="Conrad T.A."/>
            <person name="Zhou Z."/>
            <person name="Lai Z."/>
            <person name="Zhong G."/>
        </authorList>
    </citation>
    <scope>NUCLEOTIDE SEQUENCE [LARGE SCALE GENOMIC DNA]</scope>
    <source>
        <strain evidence="2 3">Nigg3-28</strain>
    </source>
</reference>
<sequence>MKHALVVGSGIAGLSAAWWLHKRFPHMQLSILEKESRPGGLVVTEKQKGLFFNMGPKGFVVSHDGKHTLHLIQSVGLSDDLIYSSPAAKHRFIHYKNKTRKVSPWTIFKQNLPLTLIKDLFARPYKQDSSVEAFFKRHSSTKLRTHLLNPINLAMRAGHSHILSAQMAYPELTRREAEMGSLLRSYLRDFPRTARKGPYLATLRSGMESLIQTLHDKLPATWYFSTPVTKIRQLSNGKISLSSSQGEITGDILIYAGSVQDLPSCLEEIPESALVKQTTSSWDLSCVALGWHSSLPLPHGYGMLFADTPPLLGIVFNTEVFPNSQQPSTTLSLLLEGRWHQEEAYAFSLATISEYLQIYTPPQAFSLFSPKEGLPQHHVGFIRSRKILLSKLPPNIKIVGQNFAGPGLNRATASAYESIASLRP</sequence>
<dbReference type="Gene3D" id="3.50.50.60">
    <property type="entry name" value="FAD/NAD(P)-binding domain"/>
    <property type="match status" value="1"/>
</dbReference>
<dbReference type="GO" id="GO:0016491">
    <property type="term" value="F:oxidoreductase activity"/>
    <property type="evidence" value="ECO:0007669"/>
    <property type="project" value="InterPro"/>
</dbReference>
<protein>
    <submittedName>
        <fullName evidence="2">Protoporphyrinogen oxidase</fullName>
    </submittedName>
</protein>
<name>A0A069ZVG2_CHLMR</name>
<dbReference type="PATRIC" id="fig|83560.10.peg.123"/>
<dbReference type="KEGG" id="cmg:NC81_00645"/>
<dbReference type="PANTHER" id="PTHR42923:SF3">
    <property type="entry name" value="PROTOPORPHYRINOGEN OXIDASE"/>
    <property type="match status" value="1"/>
</dbReference>
<dbReference type="InterPro" id="IPR036188">
    <property type="entry name" value="FAD/NAD-bd_sf"/>
</dbReference>
<gene>
    <name evidence="2" type="ORF">BD36_00680</name>
</gene>
<evidence type="ECO:0000313" key="2">
    <source>
        <dbReference type="EMBL" id="AJR10222.1"/>
    </source>
</evidence>
<dbReference type="EMBL" id="CP007217">
    <property type="protein sequence ID" value="AJR10222.1"/>
    <property type="molecule type" value="Genomic_DNA"/>
</dbReference>
<dbReference type="InterPro" id="IPR002937">
    <property type="entry name" value="Amino_oxidase"/>
</dbReference>
<organism evidence="2 3">
    <name type="scientific">Chlamydia muridarum</name>
    <dbReference type="NCBI Taxonomy" id="83560"/>
    <lineage>
        <taxon>Bacteria</taxon>
        <taxon>Pseudomonadati</taxon>
        <taxon>Chlamydiota</taxon>
        <taxon>Chlamydiia</taxon>
        <taxon>Chlamydiales</taxon>
        <taxon>Chlamydiaceae</taxon>
        <taxon>Chlamydia/Chlamydophila group</taxon>
        <taxon>Chlamydia</taxon>
    </lineage>
</organism>
<accession>A0A069ZVG2</accession>
<dbReference type="NCBIfam" id="NF008843">
    <property type="entry name" value="PRK11883.1-3"/>
    <property type="match status" value="1"/>
</dbReference>
<dbReference type="InterPro" id="IPR050464">
    <property type="entry name" value="Zeta_carotene_desat/Oxidored"/>
</dbReference>
<dbReference type="Proteomes" id="UP000260363">
    <property type="component" value="Chromosome"/>
</dbReference>
<dbReference type="STRING" id="83560.NC80_00630"/>
<dbReference type="KEGG" id="cmx:DNC_00645"/>
<dbReference type="RefSeq" id="WP_010229440.1">
    <property type="nucleotide sequence ID" value="NZ_CP007217.1"/>
</dbReference>
<dbReference type="OMA" id="IVWNSQI"/>
<proteinExistence type="predicted"/>
<dbReference type="Pfam" id="PF01593">
    <property type="entry name" value="Amino_oxidase"/>
    <property type="match status" value="1"/>
</dbReference>
<dbReference type="SUPFAM" id="SSF51905">
    <property type="entry name" value="FAD/NAD(P)-binding domain"/>
    <property type="match status" value="1"/>
</dbReference>
<dbReference type="GeneID" id="1245655"/>
<dbReference type="PANTHER" id="PTHR42923">
    <property type="entry name" value="PROTOPORPHYRINOGEN OXIDASE"/>
    <property type="match status" value="1"/>
</dbReference>
<dbReference type="SUPFAM" id="SSF54373">
    <property type="entry name" value="FAD-linked reductases, C-terminal domain"/>
    <property type="match status" value="1"/>
</dbReference>
<feature type="domain" description="Amine oxidase" evidence="1">
    <location>
        <begin position="11"/>
        <end position="342"/>
    </location>
</feature>
<evidence type="ECO:0000313" key="3">
    <source>
        <dbReference type="Proteomes" id="UP000260363"/>
    </source>
</evidence>
<dbReference type="KEGG" id="cmm:NC80_00630"/>
<dbReference type="AlphaFoldDB" id="A0A069ZVG2"/>